<keyword evidence="7" id="KW-1185">Reference proteome</keyword>
<comment type="similarity">
    <text evidence="3">Belongs to the trans-sulfuration enzymes family. MetZ subfamily.</text>
</comment>
<evidence type="ECO:0000256" key="4">
    <source>
        <dbReference type="PIRSR" id="PIRSR001434-2"/>
    </source>
</evidence>
<protein>
    <recommendedName>
        <fullName evidence="3">O-succinylhomoserine sulfhydrylase</fullName>
        <shortName evidence="3">OSH sulfhydrylase</shortName>
        <shortName evidence="3">OSHS sulfhydrylase</shortName>
        <ecNumber evidence="3">2.5.1.-</ecNumber>
    </recommendedName>
</protein>
<dbReference type="GO" id="GO:0071268">
    <property type="term" value="P:homocysteine biosynthetic process"/>
    <property type="evidence" value="ECO:0007669"/>
    <property type="project" value="InterPro"/>
</dbReference>
<dbReference type="GO" id="GO:0030170">
    <property type="term" value="F:pyridoxal phosphate binding"/>
    <property type="evidence" value="ECO:0007669"/>
    <property type="project" value="UniProtKB-UniRule"/>
</dbReference>
<dbReference type="CDD" id="cd00614">
    <property type="entry name" value="CGS_like"/>
    <property type="match status" value="1"/>
</dbReference>
<feature type="modified residue" description="N6-(pyridoxal phosphate)lysine" evidence="3 4">
    <location>
        <position position="210"/>
    </location>
</feature>
<sequence>MDTSDWGLATRMVHDGTMRSQFGETSEALFLTQGFVYDSAEEAEARFAGEAEGYVYSRYGNPTVSMFEERMAALEGAEAARGTASGMAAVTAALVAALKAGDHIVAAGALFGGCRYVVETYLPRFGVEATIVDGTDLDAWKAAVRPNTRAFFMETPTNPTLSLVDIAGVAQIRDALAPEAVIVVDNVFATAMWQHPLELGANVVVYSATKHIDGQGRCLGGVILSSKEWVTEKLDVILRQTGPAMSPFNAWVMLKSLETLPLRLRTQTASAEEIAEAVAGHKAVKRVLYPTRDDHPQVELARRQMLKGSTLVAFEVDGGREAAFEVENALRLVKISNNLGDAKSLITHPATTTHQRLTDEQRAEQGIGPGLLRLSVGLEETADIIADLTQALDAAAGMPRMRSAG</sequence>
<comment type="catalytic activity">
    <reaction evidence="3">
        <text>O-succinyl-L-homoserine + hydrogen sulfide = L-homocysteine + succinate</text>
        <dbReference type="Rhea" id="RHEA:27826"/>
        <dbReference type="ChEBI" id="CHEBI:29919"/>
        <dbReference type="ChEBI" id="CHEBI:30031"/>
        <dbReference type="ChEBI" id="CHEBI:57661"/>
        <dbReference type="ChEBI" id="CHEBI:58199"/>
    </reaction>
</comment>
<comment type="function">
    <text evidence="3">Catalyzes the formation of L-homocysteine from O-succinyl-L-homoserine (OSHS) and hydrogen sulfide.</text>
</comment>
<dbReference type="GO" id="GO:0016846">
    <property type="term" value="F:carbon-sulfur lyase activity"/>
    <property type="evidence" value="ECO:0007669"/>
    <property type="project" value="TreeGrafter"/>
</dbReference>
<dbReference type="PANTHER" id="PTHR11808">
    <property type="entry name" value="TRANS-SULFURATION ENZYME FAMILY MEMBER"/>
    <property type="match status" value="1"/>
</dbReference>
<dbReference type="NCBIfam" id="TIGR01325">
    <property type="entry name" value="O_suc_HS_sulf"/>
    <property type="match status" value="1"/>
</dbReference>
<dbReference type="GO" id="GO:0005737">
    <property type="term" value="C:cytoplasm"/>
    <property type="evidence" value="ECO:0007669"/>
    <property type="project" value="TreeGrafter"/>
</dbReference>
<comment type="subunit">
    <text evidence="3">Homotetramer.</text>
</comment>
<gene>
    <name evidence="3 6" type="primary">metZ</name>
    <name evidence="6" type="ORF">JCR33_06310</name>
</gene>
<dbReference type="GO" id="GO:0016765">
    <property type="term" value="F:transferase activity, transferring alkyl or aryl (other than methyl) groups"/>
    <property type="evidence" value="ECO:0007669"/>
    <property type="project" value="UniProtKB-UniRule"/>
</dbReference>
<evidence type="ECO:0000313" key="6">
    <source>
        <dbReference type="EMBL" id="MBJ3775291.1"/>
    </source>
</evidence>
<evidence type="ECO:0000256" key="5">
    <source>
        <dbReference type="RuleBase" id="RU362118"/>
    </source>
</evidence>
<evidence type="ECO:0000256" key="3">
    <source>
        <dbReference type="HAMAP-Rule" id="MF_02056"/>
    </source>
</evidence>
<evidence type="ECO:0000313" key="7">
    <source>
        <dbReference type="Proteomes" id="UP000609531"/>
    </source>
</evidence>
<dbReference type="GO" id="GO:0071266">
    <property type="term" value="P:'de novo' L-methionine biosynthetic process"/>
    <property type="evidence" value="ECO:0007669"/>
    <property type="project" value="UniProtKB-UniRule"/>
</dbReference>
<dbReference type="FunFam" id="3.90.1150.10:FF:000033">
    <property type="entry name" value="Cystathionine gamma-synthase"/>
    <property type="match status" value="1"/>
</dbReference>
<evidence type="ECO:0000256" key="1">
    <source>
        <dbReference type="ARBA" id="ARBA00001933"/>
    </source>
</evidence>
<dbReference type="HAMAP" id="MF_02056">
    <property type="entry name" value="MetZ"/>
    <property type="match status" value="1"/>
</dbReference>
<comment type="pathway">
    <text evidence="3">Amino-acid biosynthesis; L-methionine biosynthesis via de novo pathway; L-homocysteine from O-succinyl-L-homoserine: step 1/1.</text>
</comment>
<dbReference type="PANTHER" id="PTHR11808:SF80">
    <property type="entry name" value="CYSTATHIONINE GAMMA-LYASE"/>
    <property type="match status" value="1"/>
</dbReference>
<dbReference type="PIRSF" id="PIRSF001434">
    <property type="entry name" value="CGS"/>
    <property type="match status" value="1"/>
</dbReference>
<evidence type="ECO:0000256" key="2">
    <source>
        <dbReference type="ARBA" id="ARBA00022898"/>
    </source>
</evidence>
<dbReference type="InterPro" id="IPR015424">
    <property type="entry name" value="PyrdxlP-dep_Trfase"/>
</dbReference>
<dbReference type="EC" id="2.5.1.-" evidence="3"/>
<keyword evidence="3" id="KW-0808">Transferase</keyword>
<dbReference type="Proteomes" id="UP000609531">
    <property type="component" value="Unassembled WGS sequence"/>
</dbReference>
<dbReference type="Gene3D" id="3.40.640.10">
    <property type="entry name" value="Type I PLP-dependent aspartate aminotransferase-like (Major domain)"/>
    <property type="match status" value="1"/>
</dbReference>
<organism evidence="6 7">
    <name type="scientific">Acuticoccus mangrovi</name>
    <dbReference type="NCBI Taxonomy" id="2796142"/>
    <lineage>
        <taxon>Bacteria</taxon>
        <taxon>Pseudomonadati</taxon>
        <taxon>Pseudomonadota</taxon>
        <taxon>Alphaproteobacteria</taxon>
        <taxon>Hyphomicrobiales</taxon>
        <taxon>Amorphaceae</taxon>
        <taxon>Acuticoccus</taxon>
    </lineage>
</organism>
<dbReference type="EMBL" id="JAEKJA010000003">
    <property type="protein sequence ID" value="MBJ3775291.1"/>
    <property type="molecule type" value="Genomic_DNA"/>
</dbReference>
<dbReference type="FunFam" id="3.40.640.10:FF:000046">
    <property type="entry name" value="Cystathionine gamma-lyase"/>
    <property type="match status" value="1"/>
</dbReference>
<proteinExistence type="inferred from homology"/>
<dbReference type="InterPro" id="IPR015421">
    <property type="entry name" value="PyrdxlP-dep_Trfase_major"/>
</dbReference>
<comment type="caution">
    <text evidence="6">The sequence shown here is derived from an EMBL/GenBank/DDBJ whole genome shotgun (WGS) entry which is preliminary data.</text>
</comment>
<dbReference type="RefSeq" id="WP_198881164.1">
    <property type="nucleotide sequence ID" value="NZ_JAEKJA010000003.1"/>
</dbReference>
<accession>A0A934IHW2</accession>
<comment type="cofactor">
    <cofactor evidence="1 3 5">
        <name>pyridoxal 5'-phosphate</name>
        <dbReference type="ChEBI" id="CHEBI:597326"/>
    </cofactor>
</comment>
<keyword evidence="3" id="KW-0028">Amino-acid biosynthesis</keyword>
<keyword evidence="3" id="KW-0486">Methionine biosynthesis</keyword>
<dbReference type="InterPro" id="IPR015422">
    <property type="entry name" value="PyrdxlP-dep_Trfase_small"/>
</dbReference>
<dbReference type="Gene3D" id="3.90.1150.10">
    <property type="entry name" value="Aspartate Aminotransferase, domain 1"/>
    <property type="match status" value="1"/>
</dbReference>
<dbReference type="InterPro" id="IPR006234">
    <property type="entry name" value="O-succ-hSer_sulfhydrylase"/>
</dbReference>
<dbReference type="SUPFAM" id="SSF53383">
    <property type="entry name" value="PLP-dependent transferases"/>
    <property type="match status" value="1"/>
</dbReference>
<dbReference type="GO" id="GO:0019346">
    <property type="term" value="P:transsulfuration"/>
    <property type="evidence" value="ECO:0007669"/>
    <property type="project" value="InterPro"/>
</dbReference>
<reference evidence="6" key="1">
    <citation type="submission" date="2020-12" db="EMBL/GenBank/DDBJ databases">
        <title>Bacterial taxonomy.</title>
        <authorList>
            <person name="Pan X."/>
        </authorList>
    </citation>
    <scope>NUCLEOTIDE SEQUENCE</scope>
    <source>
        <strain evidence="6">B2012</strain>
    </source>
</reference>
<dbReference type="AlphaFoldDB" id="A0A934IHW2"/>
<name>A0A934IHW2_9HYPH</name>
<keyword evidence="2 3" id="KW-0663">Pyridoxal phosphate</keyword>
<dbReference type="InterPro" id="IPR000277">
    <property type="entry name" value="Cys/Met-Metab_PyrdxlP-dep_enz"/>
</dbReference>
<dbReference type="Pfam" id="PF01053">
    <property type="entry name" value="Cys_Met_Meta_PP"/>
    <property type="match status" value="1"/>
</dbReference>